<dbReference type="EMBL" id="JBJJXI010000080">
    <property type="protein sequence ID" value="KAL3395592.1"/>
    <property type="molecule type" value="Genomic_DNA"/>
</dbReference>
<gene>
    <name evidence="1" type="ORF">TKK_010406</name>
</gene>
<evidence type="ECO:0008006" key="3">
    <source>
        <dbReference type="Google" id="ProtNLM"/>
    </source>
</evidence>
<name>A0ABD2WSZ7_9HYME</name>
<evidence type="ECO:0000313" key="1">
    <source>
        <dbReference type="EMBL" id="KAL3395592.1"/>
    </source>
</evidence>
<sequence length="180" mass="21024">MAPAPEETYVKPASEETCVKPATEEKWIHPSSEKVYVKLKPGEMFIKFAPDEMKLKIDDKMMNPEWTKNITKKVSKSASNPMQLMKQSTVDLNDKEAGSAYKSIRKLLRRFKPRNSKDSFLFKKDNRRPDCFFSSSIFFPTTFFPIRMKSRRCCDTEMQQGFFCQALRHTDLKIEMYCCG</sequence>
<proteinExistence type="predicted"/>
<dbReference type="AlphaFoldDB" id="A0ABD2WSZ7"/>
<organism evidence="1 2">
    <name type="scientific">Trichogramma kaykai</name>
    <dbReference type="NCBI Taxonomy" id="54128"/>
    <lineage>
        <taxon>Eukaryota</taxon>
        <taxon>Metazoa</taxon>
        <taxon>Ecdysozoa</taxon>
        <taxon>Arthropoda</taxon>
        <taxon>Hexapoda</taxon>
        <taxon>Insecta</taxon>
        <taxon>Pterygota</taxon>
        <taxon>Neoptera</taxon>
        <taxon>Endopterygota</taxon>
        <taxon>Hymenoptera</taxon>
        <taxon>Apocrita</taxon>
        <taxon>Proctotrupomorpha</taxon>
        <taxon>Chalcidoidea</taxon>
        <taxon>Trichogrammatidae</taxon>
        <taxon>Trichogramma</taxon>
    </lineage>
</organism>
<keyword evidence="2" id="KW-1185">Reference proteome</keyword>
<accession>A0ABD2WSZ7</accession>
<reference evidence="1 2" key="1">
    <citation type="journal article" date="2024" name="bioRxiv">
        <title>A reference genome for Trichogramma kaykai: A tiny desert-dwelling parasitoid wasp with competing sex-ratio distorters.</title>
        <authorList>
            <person name="Culotta J."/>
            <person name="Lindsey A.R."/>
        </authorList>
    </citation>
    <scope>NUCLEOTIDE SEQUENCE [LARGE SCALE GENOMIC DNA]</scope>
    <source>
        <strain evidence="1 2">KSX58</strain>
    </source>
</reference>
<protein>
    <recommendedName>
        <fullName evidence="3">Vitellogenin</fullName>
    </recommendedName>
</protein>
<comment type="caution">
    <text evidence="1">The sequence shown here is derived from an EMBL/GenBank/DDBJ whole genome shotgun (WGS) entry which is preliminary data.</text>
</comment>
<evidence type="ECO:0000313" key="2">
    <source>
        <dbReference type="Proteomes" id="UP001627154"/>
    </source>
</evidence>
<dbReference type="Proteomes" id="UP001627154">
    <property type="component" value="Unassembled WGS sequence"/>
</dbReference>